<comment type="caution">
    <text evidence="1">The sequence shown here is derived from an EMBL/GenBank/DDBJ whole genome shotgun (WGS) entry which is preliminary data.</text>
</comment>
<accession>A0ABQ9VWB4</accession>
<keyword evidence="2" id="KW-1185">Reference proteome</keyword>
<gene>
    <name evidence="1" type="ORF">P7K49_007941</name>
</gene>
<protein>
    <submittedName>
        <fullName evidence="1">Uncharacterized protein</fullName>
    </submittedName>
</protein>
<organism evidence="1 2">
    <name type="scientific">Saguinus oedipus</name>
    <name type="common">Cotton-top tamarin</name>
    <name type="synonym">Oedipomidas oedipus</name>
    <dbReference type="NCBI Taxonomy" id="9490"/>
    <lineage>
        <taxon>Eukaryota</taxon>
        <taxon>Metazoa</taxon>
        <taxon>Chordata</taxon>
        <taxon>Craniata</taxon>
        <taxon>Vertebrata</taxon>
        <taxon>Euteleostomi</taxon>
        <taxon>Mammalia</taxon>
        <taxon>Eutheria</taxon>
        <taxon>Euarchontoglires</taxon>
        <taxon>Primates</taxon>
        <taxon>Haplorrhini</taxon>
        <taxon>Platyrrhini</taxon>
        <taxon>Cebidae</taxon>
        <taxon>Callitrichinae</taxon>
        <taxon>Saguinus</taxon>
    </lineage>
</organism>
<dbReference type="Proteomes" id="UP001266305">
    <property type="component" value="Unassembled WGS sequence"/>
</dbReference>
<name>A0ABQ9VWB4_SAGOE</name>
<reference evidence="1 2" key="1">
    <citation type="submission" date="2023-05" db="EMBL/GenBank/DDBJ databases">
        <title>B98-5 Cell Line De Novo Hybrid Assembly: An Optical Mapping Approach.</title>
        <authorList>
            <person name="Kananen K."/>
            <person name="Auerbach J.A."/>
            <person name="Kautto E."/>
            <person name="Blachly J.S."/>
        </authorList>
    </citation>
    <scope>NUCLEOTIDE SEQUENCE [LARGE SCALE GENOMIC DNA]</scope>
    <source>
        <strain evidence="1">B95-8</strain>
        <tissue evidence="1">Cell line</tissue>
    </source>
</reference>
<proteinExistence type="predicted"/>
<evidence type="ECO:0000313" key="2">
    <source>
        <dbReference type="Proteomes" id="UP001266305"/>
    </source>
</evidence>
<dbReference type="EMBL" id="JASSZA010000004">
    <property type="protein sequence ID" value="KAK2113675.1"/>
    <property type="molecule type" value="Genomic_DNA"/>
</dbReference>
<sequence length="125" mass="13904">MCLKTTDGKCHAAQVVNALARRRFPLNYYYQSFVCELRVLAAVTPSESLIRCGPSDHDWACTPPSKQAEVNIIYKDTPFKTWALCLRAPGYASRSVRDFLACCHHCCLYQRAGDTAKGGKAQKTA</sequence>
<evidence type="ECO:0000313" key="1">
    <source>
        <dbReference type="EMBL" id="KAK2113675.1"/>
    </source>
</evidence>